<dbReference type="EnsemblPlants" id="evm.model.03.927">
    <property type="protein sequence ID" value="cds.evm.model.03.927"/>
    <property type="gene ID" value="evm.TU.03.927"/>
</dbReference>
<dbReference type="Gene3D" id="1.10.472.10">
    <property type="entry name" value="Cyclin-like"/>
    <property type="match status" value="1"/>
</dbReference>
<dbReference type="Proteomes" id="UP000596661">
    <property type="component" value="Chromosome 3"/>
</dbReference>
<proteinExistence type="predicted"/>
<keyword evidence="3" id="KW-1185">Reference proteome</keyword>
<dbReference type="InterPro" id="IPR036915">
    <property type="entry name" value="Cyclin-like_sf"/>
</dbReference>
<name>A0A803PB09_CANSA</name>
<accession>A0A803PB09</accession>
<dbReference type="Pfam" id="PF02984">
    <property type="entry name" value="Cyclin_C"/>
    <property type="match status" value="1"/>
</dbReference>
<protein>
    <recommendedName>
        <fullName evidence="1">Cyclin C-terminal domain-containing protein</fullName>
    </recommendedName>
</protein>
<evidence type="ECO:0000259" key="1">
    <source>
        <dbReference type="Pfam" id="PF02984"/>
    </source>
</evidence>
<reference evidence="2" key="1">
    <citation type="submission" date="2018-11" db="EMBL/GenBank/DDBJ databases">
        <authorList>
            <person name="Grassa J C."/>
        </authorList>
    </citation>
    <scope>NUCLEOTIDE SEQUENCE [LARGE SCALE GENOMIC DNA]</scope>
</reference>
<sequence length="101" mass="11429">MSVDEESLEDKPKYEFLCVYLSKLALLDYDCTVKFLPSLVAASVIFLARLIVKPQAHPWADSLALTGEPHPERHLVSNVLFGLYISYLPVVLQIEDIPQRT</sequence>
<evidence type="ECO:0000313" key="2">
    <source>
        <dbReference type="EnsemblPlants" id="cds.evm.model.03.927"/>
    </source>
</evidence>
<dbReference type="EMBL" id="UZAU01000269">
    <property type="status" value="NOT_ANNOTATED_CDS"/>
    <property type="molecule type" value="Genomic_DNA"/>
</dbReference>
<feature type="domain" description="Cyclin C-terminal" evidence="1">
    <location>
        <begin position="12"/>
        <end position="63"/>
    </location>
</feature>
<dbReference type="AlphaFoldDB" id="A0A803PB09"/>
<dbReference type="SUPFAM" id="SSF47954">
    <property type="entry name" value="Cyclin-like"/>
    <property type="match status" value="1"/>
</dbReference>
<dbReference type="Gramene" id="evm.model.03.927">
    <property type="protein sequence ID" value="cds.evm.model.03.927"/>
    <property type="gene ID" value="evm.TU.03.927"/>
</dbReference>
<evidence type="ECO:0000313" key="3">
    <source>
        <dbReference type="Proteomes" id="UP000596661"/>
    </source>
</evidence>
<organism evidence="2 3">
    <name type="scientific">Cannabis sativa</name>
    <name type="common">Hemp</name>
    <name type="synonym">Marijuana</name>
    <dbReference type="NCBI Taxonomy" id="3483"/>
    <lineage>
        <taxon>Eukaryota</taxon>
        <taxon>Viridiplantae</taxon>
        <taxon>Streptophyta</taxon>
        <taxon>Embryophyta</taxon>
        <taxon>Tracheophyta</taxon>
        <taxon>Spermatophyta</taxon>
        <taxon>Magnoliopsida</taxon>
        <taxon>eudicotyledons</taxon>
        <taxon>Gunneridae</taxon>
        <taxon>Pentapetalae</taxon>
        <taxon>rosids</taxon>
        <taxon>fabids</taxon>
        <taxon>Rosales</taxon>
        <taxon>Cannabaceae</taxon>
        <taxon>Cannabis</taxon>
    </lineage>
</organism>
<dbReference type="InterPro" id="IPR004367">
    <property type="entry name" value="Cyclin_C-dom"/>
</dbReference>
<reference evidence="2" key="2">
    <citation type="submission" date="2021-03" db="UniProtKB">
        <authorList>
            <consortium name="EnsemblPlants"/>
        </authorList>
    </citation>
    <scope>IDENTIFICATION</scope>
</reference>